<dbReference type="Proteomes" id="UP001148662">
    <property type="component" value="Unassembled WGS sequence"/>
</dbReference>
<sequence length="313" mass="35272">MASTMHQDMYRGRAKDAEAFMTVSIPLSLILTGIAVVMLYLRDDLKTKRYLSSRRAISAEAMIVLLLSSLEFYHVFVASVLRYYTIQADSNLTFETGDPLHGAMMLTFTSTMANITMCQIFMALQVLMRMLIVLLCNRMLISLVLSVQVQDSDVLPPVFLKIGCTFFYFAQAAYFAFFASNAKDATLECRDTGQYKRDVLCRDIPHLFDPSKASMLSNEVDNFARHMLTFLVLIFVVFIVIMLTPRIGALVWPPPIVLWEYMDLAAYEVLGSLYPIIVISLTCCMEIPFSTDNEDDKKAPDQNTTSENSAVAP</sequence>
<protein>
    <submittedName>
        <fullName evidence="1">Uncharacterized protein</fullName>
    </submittedName>
</protein>
<proteinExistence type="predicted"/>
<name>A0ACC1T4U4_9APHY</name>
<comment type="caution">
    <text evidence="1">The sequence shown here is derived from an EMBL/GenBank/DDBJ whole genome shotgun (WGS) entry which is preliminary data.</text>
</comment>
<keyword evidence="2" id="KW-1185">Reference proteome</keyword>
<gene>
    <name evidence="1" type="ORF">NM688_g3819</name>
</gene>
<reference evidence="1" key="1">
    <citation type="submission" date="2022-07" db="EMBL/GenBank/DDBJ databases">
        <title>Genome Sequence of Phlebia brevispora.</title>
        <authorList>
            <person name="Buettner E."/>
        </authorList>
    </citation>
    <scope>NUCLEOTIDE SEQUENCE</scope>
    <source>
        <strain evidence="1">MPL23</strain>
    </source>
</reference>
<organism evidence="1 2">
    <name type="scientific">Phlebia brevispora</name>
    <dbReference type="NCBI Taxonomy" id="194682"/>
    <lineage>
        <taxon>Eukaryota</taxon>
        <taxon>Fungi</taxon>
        <taxon>Dikarya</taxon>
        <taxon>Basidiomycota</taxon>
        <taxon>Agaricomycotina</taxon>
        <taxon>Agaricomycetes</taxon>
        <taxon>Polyporales</taxon>
        <taxon>Meruliaceae</taxon>
        <taxon>Phlebia</taxon>
    </lineage>
</organism>
<evidence type="ECO:0000313" key="2">
    <source>
        <dbReference type="Proteomes" id="UP001148662"/>
    </source>
</evidence>
<evidence type="ECO:0000313" key="1">
    <source>
        <dbReference type="EMBL" id="KAJ3553069.1"/>
    </source>
</evidence>
<dbReference type="EMBL" id="JANHOG010000583">
    <property type="protein sequence ID" value="KAJ3553069.1"/>
    <property type="molecule type" value="Genomic_DNA"/>
</dbReference>
<accession>A0ACC1T4U4</accession>